<evidence type="ECO:0000313" key="6">
    <source>
        <dbReference type="EMBL" id="RRT94552.1"/>
    </source>
</evidence>
<dbReference type="PANTHER" id="PTHR33607">
    <property type="entry name" value="ENDONUCLEASE-1"/>
    <property type="match status" value="1"/>
</dbReference>
<dbReference type="InterPro" id="IPR007346">
    <property type="entry name" value="Endonuclease-I"/>
</dbReference>
<dbReference type="Pfam" id="PF04231">
    <property type="entry name" value="Endonuclease_1"/>
    <property type="match status" value="1"/>
</dbReference>
<organism evidence="6 7">
    <name type="scientific">Empedobacter falsenii</name>
    <dbReference type="NCBI Taxonomy" id="343874"/>
    <lineage>
        <taxon>Bacteria</taxon>
        <taxon>Pseudomonadati</taxon>
        <taxon>Bacteroidota</taxon>
        <taxon>Flavobacteriia</taxon>
        <taxon>Flavobacteriales</taxon>
        <taxon>Weeksellaceae</taxon>
        <taxon>Empedobacter</taxon>
    </lineage>
</organism>
<reference evidence="6 7" key="1">
    <citation type="submission" date="2018-10" db="EMBL/GenBank/DDBJ databases">
        <title>Transmission dynamics of multidrug resistant bacteria on intensive care unit surfaces.</title>
        <authorList>
            <person name="D'Souza A.W."/>
            <person name="Potter R.F."/>
            <person name="Wallace M."/>
            <person name="Shupe A."/>
            <person name="Patel S."/>
            <person name="Sun S."/>
            <person name="Gul D."/>
            <person name="Kwon J.H."/>
            <person name="Andleeb S."/>
            <person name="Burnham C.-A.D."/>
            <person name="Dantas G."/>
        </authorList>
    </citation>
    <scope>NUCLEOTIDE SEQUENCE [LARGE SCALE GENOMIC DNA]</scope>
    <source>
        <strain evidence="6 7">WF_348</strain>
    </source>
</reference>
<protein>
    <submittedName>
        <fullName evidence="6">T9SS C-terminal target domain-containing protein</fullName>
    </submittedName>
</protein>
<comment type="caution">
    <text evidence="6">The sequence shown here is derived from an EMBL/GenBank/DDBJ whole genome shotgun (WGS) entry which is preliminary data.</text>
</comment>
<dbReference type="GO" id="GO:0016787">
    <property type="term" value="F:hydrolase activity"/>
    <property type="evidence" value="ECO:0007669"/>
    <property type="project" value="UniProtKB-KW"/>
</dbReference>
<evidence type="ECO:0000256" key="1">
    <source>
        <dbReference type="ARBA" id="ARBA00006429"/>
    </source>
</evidence>
<evidence type="ECO:0000313" key="7">
    <source>
        <dbReference type="Proteomes" id="UP000267844"/>
    </source>
</evidence>
<keyword evidence="4" id="KW-0378">Hydrolase</keyword>
<keyword evidence="3" id="KW-0732">Signal</keyword>
<evidence type="ECO:0000256" key="4">
    <source>
        <dbReference type="ARBA" id="ARBA00022801"/>
    </source>
</evidence>
<dbReference type="Pfam" id="PF18962">
    <property type="entry name" value="Por_Secre_tail"/>
    <property type="match status" value="1"/>
</dbReference>
<sequence length="351" mass="40208">MQKFLLILFPFAAFAQQPDYYEGIDFKQNGKTIKEELHDLINATHHAVSYTPGVWNILDKSDLDLDSKDRVLLIYGFTDNSTVYAEQRTRDINNKNNSSSGTTIGKWEREHVFPKSLAVPKLDTDRPGTGTDAHNLRAVDRQINSTRSNNAYREKWAQDVTGQAKLINGGFYPGDEWTGDVARIIMYMYVHYGMETDPQLVAYNNTTTNKEDRMPDMFLKWNVEDKVSEFEKVRNEIIAETQGSRNPFIDNPYLATLIWGGDKAENTWTELSANDYNYQQTLVEVFPNPTTDKVKINAKNFDYVNLYDFNGRLLGIELGSEVNLKNYPAGMYILSIHLKDGNIITKKVIKK</sequence>
<dbReference type="PANTHER" id="PTHR33607:SF2">
    <property type="entry name" value="ENDONUCLEASE-1"/>
    <property type="match status" value="1"/>
</dbReference>
<evidence type="ECO:0000256" key="2">
    <source>
        <dbReference type="ARBA" id="ARBA00022722"/>
    </source>
</evidence>
<feature type="domain" description="Secretion system C-terminal sorting" evidence="5">
    <location>
        <begin position="285"/>
        <end position="349"/>
    </location>
</feature>
<evidence type="ECO:0000256" key="3">
    <source>
        <dbReference type="ARBA" id="ARBA00022729"/>
    </source>
</evidence>
<dbReference type="SUPFAM" id="SSF54060">
    <property type="entry name" value="His-Me finger endonucleases"/>
    <property type="match status" value="1"/>
</dbReference>
<name>A0A3R8TYZ0_9FLAO</name>
<proteinExistence type="inferred from homology"/>
<evidence type="ECO:0000259" key="5">
    <source>
        <dbReference type="Pfam" id="PF18962"/>
    </source>
</evidence>
<dbReference type="InterPro" id="IPR026444">
    <property type="entry name" value="Secre_tail"/>
</dbReference>
<dbReference type="GO" id="GO:0004518">
    <property type="term" value="F:nuclease activity"/>
    <property type="evidence" value="ECO:0007669"/>
    <property type="project" value="UniProtKB-KW"/>
</dbReference>
<dbReference type="RefSeq" id="WP_125348766.1">
    <property type="nucleotide sequence ID" value="NZ_JAIKTW010000005.1"/>
</dbReference>
<dbReference type="NCBIfam" id="TIGR04183">
    <property type="entry name" value="Por_Secre_tail"/>
    <property type="match status" value="1"/>
</dbReference>
<dbReference type="AlphaFoldDB" id="A0A3R8TYZ0"/>
<dbReference type="InterPro" id="IPR044925">
    <property type="entry name" value="His-Me_finger_sf"/>
</dbReference>
<dbReference type="Proteomes" id="UP000267844">
    <property type="component" value="Unassembled WGS sequence"/>
</dbReference>
<accession>A0A3R8TYZ0</accession>
<gene>
    <name evidence="6" type="ORF">EGI89_00605</name>
</gene>
<keyword evidence="2" id="KW-0540">Nuclease</keyword>
<comment type="similarity">
    <text evidence="1">Belongs to the EndA/NucM nuclease family.</text>
</comment>
<dbReference type="EMBL" id="RHPO01000001">
    <property type="protein sequence ID" value="RRT94552.1"/>
    <property type="molecule type" value="Genomic_DNA"/>
</dbReference>